<dbReference type="InterPro" id="IPR007197">
    <property type="entry name" value="rSAM"/>
</dbReference>
<gene>
    <name evidence="8" type="ORF">H8710_01070</name>
</gene>
<dbReference type="SFLD" id="SFLDS00029">
    <property type="entry name" value="Radical_SAM"/>
    <property type="match status" value="1"/>
</dbReference>
<keyword evidence="6" id="KW-0411">Iron-sulfur</keyword>
<dbReference type="GO" id="GO:0046872">
    <property type="term" value="F:metal ion binding"/>
    <property type="evidence" value="ECO:0007669"/>
    <property type="project" value="UniProtKB-KW"/>
</dbReference>
<evidence type="ECO:0000256" key="1">
    <source>
        <dbReference type="ARBA" id="ARBA00001966"/>
    </source>
</evidence>
<evidence type="ECO:0000256" key="5">
    <source>
        <dbReference type="ARBA" id="ARBA00023004"/>
    </source>
</evidence>
<dbReference type="InterPro" id="IPR058240">
    <property type="entry name" value="rSAM_sf"/>
</dbReference>
<accession>A0A926E356</accession>
<dbReference type="Proteomes" id="UP000610760">
    <property type="component" value="Unassembled WGS sequence"/>
</dbReference>
<keyword evidence="2" id="KW-0004">4Fe-4S</keyword>
<evidence type="ECO:0000256" key="6">
    <source>
        <dbReference type="ARBA" id="ARBA00023014"/>
    </source>
</evidence>
<dbReference type="SMART" id="SM00729">
    <property type="entry name" value="Elp3"/>
    <property type="match status" value="1"/>
</dbReference>
<proteinExistence type="predicted"/>
<protein>
    <submittedName>
        <fullName evidence="8">TIGR01212 family radical SAM protein</fullName>
    </submittedName>
</protein>
<keyword evidence="9" id="KW-1185">Reference proteome</keyword>
<comment type="caution">
    <text evidence="8">The sequence shown here is derived from an EMBL/GenBank/DDBJ whole genome shotgun (WGS) entry which is preliminary data.</text>
</comment>
<keyword evidence="3" id="KW-0949">S-adenosyl-L-methionine</keyword>
<name>A0A926E356_9FIRM</name>
<dbReference type="InterPro" id="IPR032432">
    <property type="entry name" value="Radical_SAM_C"/>
</dbReference>
<dbReference type="PANTHER" id="PTHR11135:SF1">
    <property type="entry name" value="PROTEIN YHCC"/>
    <property type="match status" value="1"/>
</dbReference>
<dbReference type="Gene3D" id="3.20.20.70">
    <property type="entry name" value="Aldolase class I"/>
    <property type="match status" value="1"/>
</dbReference>
<evidence type="ECO:0000259" key="7">
    <source>
        <dbReference type="PROSITE" id="PS51918"/>
    </source>
</evidence>
<dbReference type="GO" id="GO:0003824">
    <property type="term" value="F:catalytic activity"/>
    <property type="evidence" value="ECO:0007669"/>
    <property type="project" value="InterPro"/>
</dbReference>
<evidence type="ECO:0000313" key="9">
    <source>
        <dbReference type="Proteomes" id="UP000610760"/>
    </source>
</evidence>
<sequence length="313" mass="35935">MNENNPFPYSLSNKRYHTWDYHLKEKFGGKVFKVSLDGGFSCPNIDGTKGRGGCTYCAYSFKRQSAGDLALQFRQGVEALHRKWPEARQYIPYFQANTNTYAPVSELREKYEAVLAEPGVVGLSIATRVDALPEEVLNYLEELNRQTYLIVELGLQSAHDDTAGRINRGHDYKAFLEGIQKLSERRIPICVHIINGLPGENREMMVETVRRLSQLPLHCIKIHLLHVIKGTKLAEEFLRGEFEEMALTDYVETVCDQLELLPPEVVVQRVTGDGLRESLIAPQWSLKKFVVMNEIDKELRRRDSWQGKCYQQK</sequence>
<feature type="domain" description="Radical SAM core" evidence="7">
    <location>
        <begin position="26"/>
        <end position="264"/>
    </location>
</feature>
<dbReference type="GO" id="GO:0051539">
    <property type="term" value="F:4 iron, 4 sulfur cluster binding"/>
    <property type="evidence" value="ECO:0007669"/>
    <property type="project" value="UniProtKB-KW"/>
</dbReference>
<dbReference type="SFLD" id="SFLDG01086">
    <property type="entry name" value="elongater_protein-like"/>
    <property type="match status" value="1"/>
</dbReference>
<dbReference type="Pfam" id="PF04055">
    <property type="entry name" value="Radical_SAM"/>
    <property type="match status" value="1"/>
</dbReference>
<keyword evidence="4" id="KW-0479">Metal-binding</keyword>
<evidence type="ECO:0000313" key="8">
    <source>
        <dbReference type="EMBL" id="MBC8558650.1"/>
    </source>
</evidence>
<dbReference type="EMBL" id="JACRSV010000001">
    <property type="protein sequence ID" value="MBC8558650.1"/>
    <property type="molecule type" value="Genomic_DNA"/>
</dbReference>
<dbReference type="InterPro" id="IPR005911">
    <property type="entry name" value="YhcC-like"/>
</dbReference>
<evidence type="ECO:0000256" key="3">
    <source>
        <dbReference type="ARBA" id="ARBA00022691"/>
    </source>
</evidence>
<dbReference type="Pfam" id="PF16199">
    <property type="entry name" value="Radical_SAM_C"/>
    <property type="match status" value="1"/>
</dbReference>
<organism evidence="8 9">
    <name type="scientific">Fumia xinanensis</name>
    <dbReference type="NCBI Taxonomy" id="2763659"/>
    <lineage>
        <taxon>Bacteria</taxon>
        <taxon>Bacillati</taxon>
        <taxon>Bacillota</taxon>
        <taxon>Clostridia</taxon>
        <taxon>Eubacteriales</taxon>
        <taxon>Oscillospiraceae</taxon>
        <taxon>Fumia</taxon>
    </lineage>
</organism>
<dbReference type="PROSITE" id="PS51918">
    <property type="entry name" value="RADICAL_SAM"/>
    <property type="match status" value="1"/>
</dbReference>
<keyword evidence="5" id="KW-0408">Iron</keyword>
<dbReference type="RefSeq" id="WP_249293540.1">
    <property type="nucleotide sequence ID" value="NZ_JACRSV010000001.1"/>
</dbReference>
<dbReference type="InterPro" id="IPR013785">
    <property type="entry name" value="Aldolase_TIM"/>
</dbReference>
<evidence type="ECO:0000256" key="4">
    <source>
        <dbReference type="ARBA" id="ARBA00022723"/>
    </source>
</evidence>
<dbReference type="SUPFAM" id="SSF102114">
    <property type="entry name" value="Radical SAM enzymes"/>
    <property type="match status" value="1"/>
</dbReference>
<comment type="cofactor">
    <cofactor evidence="1">
        <name>[4Fe-4S] cluster</name>
        <dbReference type="ChEBI" id="CHEBI:49883"/>
    </cofactor>
</comment>
<dbReference type="AlphaFoldDB" id="A0A926E356"/>
<dbReference type="InterPro" id="IPR039661">
    <property type="entry name" value="ELP3"/>
</dbReference>
<dbReference type="PANTHER" id="PTHR11135">
    <property type="entry name" value="HISTONE ACETYLTRANSFERASE-RELATED"/>
    <property type="match status" value="1"/>
</dbReference>
<evidence type="ECO:0000256" key="2">
    <source>
        <dbReference type="ARBA" id="ARBA00022485"/>
    </source>
</evidence>
<dbReference type="NCBIfam" id="TIGR01212">
    <property type="entry name" value="TIGR01212 family radical SAM protein"/>
    <property type="match status" value="1"/>
</dbReference>
<dbReference type="InterPro" id="IPR006638">
    <property type="entry name" value="Elp3/MiaA/NifB-like_rSAM"/>
</dbReference>
<dbReference type="SFLD" id="SFLDG01091">
    <property type="entry name" value="uncharacterized_CHP01210-like"/>
    <property type="match status" value="1"/>
</dbReference>
<reference evidence="8" key="1">
    <citation type="submission" date="2020-08" db="EMBL/GenBank/DDBJ databases">
        <title>Genome public.</title>
        <authorList>
            <person name="Liu C."/>
            <person name="Sun Q."/>
        </authorList>
    </citation>
    <scope>NUCLEOTIDE SEQUENCE</scope>
    <source>
        <strain evidence="8">NSJ-33</strain>
    </source>
</reference>